<keyword evidence="6" id="KW-1185">Reference proteome</keyword>
<feature type="domain" description="RRM" evidence="4">
    <location>
        <begin position="173"/>
        <end position="246"/>
    </location>
</feature>
<dbReference type="STRING" id="329884.A0A4U0XIK8"/>
<gene>
    <name evidence="5" type="ORF">B0A55_03256</name>
</gene>
<dbReference type="Gene3D" id="3.30.70.330">
    <property type="match status" value="2"/>
</dbReference>
<dbReference type="InterPro" id="IPR012677">
    <property type="entry name" value="Nucleotide-bd_a/b_plait_sf"/>
</dbReference>
<dbReference type="PROSITE" id="PS50102">
    <property type="entry name" value="RRM"/>
    <property type="match status" value="2"/>
</dbReference>
<feature type="compositionally biased region" description="Basic and acidic residues" evidence="3">
    <location>
        <begin position="141"/>
        <end position="152"/>
    </location>
</feature>
<feature type="region of interest" description="Disordered" evidence="3">
    <location>
        <begin position="141"/>
        <end position="164"/>
    </location>
</feature>
<evidence type="ECO:0000256" key="2">
    <source>
        <dbReference type="PROSITE-ProRule" id="PRU00176"/>
    </source>
</evidence>
<dbReference type="CDD" id="cd12246">
    <property type="entry name" value="RRM1_U1A_like"/>
    <property type="match status" value="1"/>
</dbReference>
<feature type="domain" description="RRM" evidence="4">
    <location>
        <begin position="19"/>
        <end position="98"/>
    </location>
</feature>
<dbReference type="OrthoDB" id="266020at2759"/>
<organism evidence="5 6">
    <name type="scientific">Friedmanniomyces simplex</name>
    <dbReference type="NCBI Taxonomy" id="329884"/>
    <lineage>
        <taxon>Eukaryota</taxon>
        <taxon>Fungi</taxon>
        <taxon>Dikarya</taxon>
        <taxon>Ascomycota</taxon>
        <taxon>Pezizomycotina</taxon>
        <taxon>Dothideomycetes</taxon>
        <taxon>Dothideomycetidae</taxon>
        <taxon>Mycosphaerellales</taxon>
        <taxon>Teratosphaeriaceae</taxon>
        <taxon>Friedmanniomyces</taxon>
    </lineage>
</organism>
<dbReference type="InterPro" id="IPR035979">
    <property type="entry name" value="RBD_domain_sf"/>
</dbReference>
<protein>
    <recommendedName>
        <fullName evidence="4">RRM domain-containing protein</fullName>
    </recommendedName>
</protein>
<accession>A0A4U0XIK8</accession>
<dbReference type="Pfam" id="PF00076">
    <property type="entry name" value="RRM_1"/>
    <property type="match status" value="2"/>
</dbReference>
<dbReference type="InterPro" id="IPR000504">
    <property type="entry name" value="RRM_dom"/>
</dbReference>
<dbReference type="Proteomes" id="UP000309340">
    <property type="component" value="Unassembled WGS sequence"/>
</dbReference>
<dbReference type="PANTHER" id="PTHR10501">
    <property type="entry name" value="U1 SMALL NUCLEAR RIBONUCLEOPROTEIN A/U2 SMALL NUCLEAR RIBONUCLEOPROTEIN B"/>
    <property type="match status" value="1"/>
</dbReference>
<dbReference type="SUPFAM" id="SSF54928">
    <property type="entry name" value="RNA-binding domain, RBD"/>
    <property type="match status" value="1"/>
</dbReference>
<evidence type="ECO:0000256" key="3">
    <source>
        <dbReference type="SAM" id="MobiDB-lite"/>
    </source>
</evidence>
<proteinExistence type="predicted"/>
<evidence type="ECO:0000313" key="6">
    <source>
        <dbReference type="Proteomes" id="UP000309340"/>
    </source>
</evidence>
<dbReference type="AlphaFoldDB" id="A0A4U0XIK8"/>
<dbReference type="SMART" id="SM00360">
    <property type="entry name" value="RRM"/>
    <property type="match status" value="2"/>
</dbReference>
<comment type="caution">
    <text evidence="5">The sequence shown here is derived from an EMBL/GenBank/DDBJ whole genome shotgun (WGS) entry which is preliminary data.</text>
</comment>
<keyword evidence="1 2" id="KW-0694">RNA-binding</keyword>
<dbReference type="FunFam" id="3.30.70.330:FF:000029">
    <property type="entry name" value="U2 small nuclear ribonucleoprotein B"/>
    <property type="match status" value="1"/>
</dbReference>
<sequence length="246" mass="27346">MTSTDDGETPPSATFVHCTSVYVRSIDERIKIPALITTLREVFGEYGNIVDVIAKKSYRRKGQAFVVFDSEDSAQTAIDELQGFEIFGKQMHLDFAKTRSDATVLREDNEEGFEAHKQHRLAEKERKQALIEAAEAKPAKRAAAEELAERPAKSTKPAQAAGVVPDEYLPPNKILFLRDLPEDYGQAALTAIFCRFTGFREVRTVPGRPEIAFVEYEDEGGAITAKESTGGMTLGEKAIRVTFQRQ</sequence>
<dbReference type="GO" id="GO:0003723">
    <property type="term" value="F:RNA binding"/>
    <property type="evidence" value="ECO:0007669"/>
    <property type="project" value="UniProtKB-UniRule"/>
</dbReference>
<evidence type="ECO:0000313" key="5">
    <source>
        <dbReference type="EMBL" id="TKA76141.1"/>
    </source>
</evidence>
<evidence type="ECO:0000256" key="1">
    <source>
        <dbReference type="ARBA" id="ARBA00022884"/>
    </source>
</evidence>
<dbReference type="CDD" id="cd12247">
    <property type="entry name" value="RRM2_U1A_like"/>
    <property type="match status" value="1"/>
</dbReference>
<name>A0A4U0XIK8_9PEZI</name>
<reference evidence="5 6" key="1">
    <citation type="submission" date="2017-03" db="EMBL/GenBank/DDBJ databases">
        <title>Genomes of endolithic fungi from Antarctica.</title>
        <authorList>
            <person name="Coleine C."/>
            <person name="Masonjones S."/>
            <person name="Stajich J.E."/>
        </authorList>
    </citation>
    <scope>NUCLEOTIDE SEQUENCE [LARGE SCALE GENOMIC DNA]</scope>
    <source>
        <strain evidence="5 6">CCFEE 5184</strain>
    </source>
</reference>
<evidence type="ECO:0000259" key="4">
    <source>
        <dbReference type="PROSITE" id="PS50102"/>
    </source>
</evidence>
<dbReference type="EMBL" id="NAJQ01000172">
    <property type="protein sequence ID" value="TKA76141.1"/>
    <property type="molecule type" value="Genomic_DNA"/>
</dbReference>